<dbReference type="AlphaFoldDB" id="A0A1R0H1K8"/>
<dbReference type="EMBL" id="LSSL01001114">
    <property type="protein sequence ID" value="OLY83020.1"/>
    <property type="molecule type" value="Genomic_DNA"/>
</dbReference>
<evidence type="ECO:0008006" key="3">
    <source>
        <dbReference type="Google" id="ProtNLM"/>
    </source>
</evidence>
<gene>
    <name evidence="1" type="ORF">AYI68_g2851</name>
</gene>
<keyword evidence="2" id="KW-1185">Reference proteome</keyword>
<dbReference type="OrthoDB" id="2360774at2759"/>
<dbReference type="Proteomes" id="UP000187455">
    <property type="component" value="Unassembled WGS sequence"/>
</dbReference>
<name>A0A1R0H1K8_9FUNG</name>
<organism evidence="1 2">
    <name type="scientific">Smittium mucronatum</name>
    <dbReference type="NCBI Taxonomy" id="133383"/>
    <lineage>
        <taxon>Eukaryota</taxon>
        <taxon>Fungi</taxon>
        <taxon>Fungi incertae sedis</taxon>
        <taxon>Zoopagomycota</taxon>
        <taxon>Kickxellomycotina</taxon>
        <taxon>Harpellomycetes</taxon>
        <taxon>Harpellales</taxon>
        <taxon>Legeriomycetaceae</taxon>
        <taxon>Smittium</taxon>
    </lineage>
</organism>
<protein>
    <recommendedName>
        <fullName evidence="3">Hexosyltransferase</fullName>
    </recommendedName>
</protein>
<evidence type="ECO:0000313" key="1">
    <source>
        <dbReference type="EMBL" id="OLY83020.1"/>
    </source>
</evidence>
<evidence type="ECO:0000313" key="2">
    <source>
        <dbReference type="Proteomes" id="UP000187455"/>
    </source>
</evidence>
<accession>A0A1R0H1K8</accession>
<proteinExistence type="predicted"/>
<sequence>MFSFACKSITGFKVYFKMDFDTYIDKEYMYGATKLMADNSEKNIFFGDIKTTFEIPYMEGYLYGVTGSLFNKYCQQTSFSPIAYGEDLWFANNIYNVTKGTGPRGKNNIHYMLSDKTKIRHKKMVDKGVYLNMGRLLPQSER</sequence>
<comment type="caution">
    <text evidence="1">The sequence shown here is derived from an EMBL/GenBank/DDBJ whole genome shotgun (WGS) entry which is preliminary data.</text>
</comment>
<reference evidence="1 2" key="1">
    <citation type="journal article" date="2016" name="Mol. Biol. Evol.">
        <title>Genome-Wide Survey of Gut Fungi (Harpellales) Reveals the First Horizontally Transferred Ubiquitin Gene from a Mosquito Host.</title>
        <authorList>
            <person name="Wang Y."/>
            <person name="White M.M."/>
            <person name="Kvist S."/>
            <person name="Moncalvo J.M."/>
        </authorList>
    </citation>
    <scope>NUCLEOTIDE SEQUENCE [LARGE SCALE GENOMIC DNA]</scope>
    <source>
        <strain evidence="1 2">ALG-7-W6</strain>
    </source>
</reference>